<dbReference type="HOGENOM" id="CLU_011263_13_4_11"/>
<dbReference type="Proteomes" id="UP000019222">
    <property type="component" value="Chromosome"/>
</dbReference>
<feature type="chain" id="PRO_5039088574" description="Peptidase S8/S53 domain-containing protein" evidence="6">
    <location>
        <begin position="19"/>
        <end position="368"/>
    </location>
</feature>
<sequence>MLAACAFLHVAVPLPASAQPACAIPLPATSHDIALQADVGDRLRKVHSLADGHGVKVAVIDTGVEPVPRLGEIIDGGDLLAEGSTALADCDAHGTVVAGIIRAVDTGDGVVGVAPGTQLIAVRQTSSRNQRPEEELGGTLASLAEAIHRSIDLGAQVINVSVVSCLPPAVAPDLAPLDAALARAEDSGVVVVAAAGNESPRCPRGSTVLPAARPSVVAVAAHDSPDSLSSYSLDAPGALSAAGLVEAGVTGAGLSAGLESGGGVAGFEGTSFAAPVVSGVVALLRQRHPEASPAQLREMLSASVDPTTGAVAPERIVGMLAPTDGNKRGLTVARAQVEGAPVGERLGYGLAIAAGVAVLALAARGARR</sequence>
<evidence type="ECO:0000256" key="5">
    <source>
        <dbReference type="PROSITE-ProRule" id="PRU01240"/>
    </source>
</evidence>
<accession>W5XZ24</accession>
<protein>
    <recommendedName>
        <fullName evidence="7">Peptidase S8/S53 domain-containing protein</fullName>
    </recommendedName>
</protein>
<dbReference type="PROSITE" id="PS51892">
    <property type="entry name" value="SUBTILASE"/>
    <property type="match status" value="1"/>
</dbReference>
<dbReference type="PANTHER" id="PTHR43806:SF11">
    <property type="entry name" value="CEREVISIN-RELATED"/>
    <property type="match status" value="1"/>
</dbReference>
<dbReference type="PATRIC" id="fig|1224164.3.peg.491"/>
<dbReference type="KEGG" id="cvt:B843_02495"/>
<dbReference type="Pfam" id="PF00082">
    <property type="entry name" value="Peptidase_S8"/>
    <property type="match status" value="1"/>
</dbReference>
<feature type="active site" description="Charge relay system" evidence="5">
    <location>
        <position position="61"/>
    </location>
</feature>
<name>W5XZ24_9CORY</name>
<feature type="active site" description="Charge relay system" evidence="5">
    <location>
        <position position="93"/>
    </location>
</feature>
<dbReference type="InterPro" id="IPR000209">
    <property type="entry name" value="Peptidase_S8/S53_dom"/>
</dbReference>
<dbReference type="InterPro" id="IPR023828">
    <property type="entry name" value="Peptidase_S8_Ser-AS"/>
</dbReference>
<keyword evidence="3 5" id="KW-0378">Hydrolase</keyword>
<feature type="signal peptide" evidence="6">
    <location>
        <begin position="1"/>
        <end position="18"/>
    </location>
</feature>
<dbReference type="Gene3D" id="3.40.50.200">
    <property type="entry name" value="Peptidase S8/S53 domain"/>
    <property type="match status" value="1"/>
</dbReference>
<keyword evidence="4 5" id="KW-0720">Serine protease</keyword>
<dbReference type="STRING" id="1224164.B843_02495"/>
<dbReference type="PANTHER" id="PTHR43806">
    <property type="entry name" value="PEPTIDASE S8"/>
    <property type="match status" value="1"/>
</dbReference>
<dbReference type="EMBL" id="CP004353">
    <property type="protein sequence ID" value="AHI21890.1"/>
    <property type="molecule type" value="Genomic_DNA"/>
</dbReference>
<evidence type="ECO:0000256" key="3">
    <source>
        <dbReference type="ARBA" id="ARBA00022801"/>
    </source>
</evidence>
<dbReference type="PROSITE" id="PS00138">
    <property type="entry name" value="SUBTILASE_SER"/>
    <property type="match status" value="1"/>
</dbReference>
<dbReference type="PRINTS" id="PR00723">
    <property type="entry name" value="SUBTILISIN"/>
</dbReference>
<dbReference type="InterPro" id="IPR015500">
    <property type="entry name" value="Peptidase_S8_subtilisin-rel"/>
</dbReference>
<dbReference type="eggNOG" id="COG1404">
    <property type="taxonomic scope" value="Bacteria"/>
</dbReference>
<evidence type="ECO:0000256" key="2">
    <source>
        <dbReference type="ARBA" id="ARBA00022670"/>
    </source>
</evidence>
<proteinExistence type="inferred from homology"/>
<feature type="domain" description="Peptidase S8/S53" evidence="7">
    <location>
        <begin position="52"/>
        <end position="304"/>
    </location>
</feature>
<dbReference type="SUPFAM" id="SSF52743">
    <property type="entry name" value="Subtilisin-like"/>
    <property type="match status" value="1"/>
</dbReference>
<keyword evidence="2 5" id="KW-0645">Protease</keyword>
<dbReference type="GO" id="GO:0004252">
    <property type="term" value="F:serine-type endopeptidase activity"/>
    <property type="evidence" value="ECO:0007669"/>
    <property type="project" value="UniProtKB-UniRule"/>
</dbReference>
<evidence type="ECO:0000259" key="7">
    <source>
        <dbReference type="Pfam" id="PF00082"/>
    </source>
</evidence>
<feature type="active site" description="Charge relay system" evidence="5">
    <location>
        <position position="271"/>
    </location>
</feature>
<dbReference type="InterPro" id="IPR036852">
    <property type="entry name" value="Peptidase_S8/S53_dom_sf"/>
</dbReference>
<organism evidence="8 9">
    <name type="scientific">Corynebacterium vitaeruminis DSM 20294</name>
    <dbReference type="NCBI Taxonomy" id="1224164"/>
    <lineage>
        <taxon>Bacteria</taxon>
        <taxon>Bacillati</taxon>
        <taxon>Actinomycetota</taxon>
        <taxon>Actinomycetes</taxon>
        <taxon>Mycobacteriales</taxon>
        <taxon>Corynebacteriaceae</taxon>
        <taxon>Corynebacterium</taxon>
    </lineage>
</organism>
<evidence type="ECO:0000313" key="9">
    <source>
        <dbReference type="Proteomes" id="UP000019222"/>
    </source>
</evidence>
<dbReference type="AlphaFoldDB" id="W5XZ24"/>
<keyword evidence="9" id="KW-1185">Reference proteome</keyword>
<keyword evidence="6" id="KW-0732">Signal</keyword>
<dbReference type="GO" id="GO:0006508">
    <property type="term" value="P:proteolysis"/>
    <property type="evidence" value="ECO:0007669"/>
    <property type="project" value="UniProtKB-KW"/>
</dbReference>
<evidence type="ECO:0000256" key="4">
    <source>
        <dbReference type="ARBA" id="ARBA00022825"/>
    </source>
</evidence>
<comment type="similarity">
    <text evidence="1 5">Belongs to the peptidase S8 family.</text>
</comment>
<reference evidence="8 9" key="1">
    <citation type="submission" date="2013-02" db="EMBL/GenBank/DDBJ databases">
        <title>The complete genome sequence of Corynebacterium vitaeruminis DSM 20294.</title>
        <authorList>
            <person name="Ruckert C."/>
            <person name="Albersmeier A."/>
            <person name="Kalinowski J."/>
        </authorList>
    </citation>
    <scope>NUCLEOTIDE SEQUENCE [LARGE SCALE GENOMIC DNA]</scope>
    <source>
        <strain evidence="9">ATCC 10234</strain>
    </source>
</reference>
<evidence type="ECO:0000313" key="8">
    <source>
        <dbReference type="EMBL" id="AHI21890.1"/>
    </source>
</evidence>
<dbReference type="InterPro" id="IPR050131">
    <property type="entry name" value="Peptidase_S8_subtilisin-like"/>
</dbReference>
<evidence type="ECO:0000256" key="1">
    <source>
        <dbReference type="ARBA" id="ARBA00011073"/>
    </source>
</evidence>
<gene>
    <name evidence="8" type="ORF">B843_02495</name>
</gene>
<evidence type="ECO:0000256" key="6">
    <source>
        <dbReference type="SAM" id="SignalP"/>
    </source>
</evidence>